<feature type="region of interest" description="Disordered" evidence="14">
    <location>
        <begin position="397"/>
        <end position="469"/>
    </location>
</feature>
<feature type="transmembrane region" description="Helical" evidence="15">
    <location>
        <begin position="12"/>
        <end position="34"/>
    </location>
</feature>
<evidence type="ECO:0000256" key="11">
    <source>
        <dbReference type="ARBA" id="ARBA00044657"/>
    </source>
</evidence>
<evidence type="ECO:0000256" key="14">
    <source>
        <dbReference type="SAM" id="MobiDB-lite"/>
    </source>
</evidence>
<reference evidence="19" key="1">
    <citation type="journal article" date="2020" name="PLoS Negl. Trop. Dis.">
        <title>High-quality nuclear genome for Sarcoptes scabiei-A critical resource for a neglected parasite.</title>
        <authorList>
            <person name="Korhonen P.K."/>
            <person name="Gasser R.B."/>
            <person name="Ma G."/>
            <person name="Wang T."/>
            <person name="Stroehlein A.J."/>
            <person name="Young N.D."/>
            <person name="Ang C.S."/>
            <person name="Fernando D.D."/>
            <person name="Lu H.C."/>
            <person name="Taylor S."/>
            <person name="Reynolds S.L."/>
            <person name="Mofiz E."/>
            <person name="Najaraj S.H."/>
            <person name="Gowda H."/>
            <person name="Madugundu A."/>
            <person name="Renuse S."/>
            <person name="Holt D."/>
            <person name="Pandey A."/>
            <person name="Papenfuss A.T."/>
            <person name="Fischer K."/>
        </authorList>
    </citation>
    <scope>NUCLEOTIDE SEQUENCE [LARGE SCALE GENOMIC DNA]</scope>
</reference>
<feature type="transmembrane region" description="Helical" evidence="15">
    <location>
        <begin position="100"/>
        <end position="118"/>
    </location>
</feature>
<dbReference type="PRINTS" id="PR01499">
    <property type="entry name" value="TREKCHANNEL"/>
</dbReference>
<feature type="domain" description="Potassium channel" evidence="16">
    <location>
        <begin position="95"/>
        <end position="150"/>
    </location>
</feature>
<keyword evidence="19" id="KW-1185">Reference proteome</keyword>
<dbReference type="Gene3D" id="1.10.287.70">
    <property type="match status" value="1"/>
</dbReference>
<evidence type="ECO:0000256" key="2">
    <source>
        <dbReference type="ARBA" id="ARBA00022448"/>
    </source>
</evidence>
<dbReference type="OrthoDB" id="297496at2759"/>
<evidence type="ECO:0000256" key="15">
    <source>
        <dbReference type="SAM" id="Phobius"/>
    </source>
</evidence>
<evidence type="ECO:0000256" key="4">
    <source>
        <dbReference type="ARBA" id="ARBA00022692"/>
    </source>
</evidence>
<dbReference type="InterPro" id="IPR013099">
    <property type="entry name" value="K_chnl_dom"/>
</dbReference>
<evidence type="ECO:0000256" key="8">
    <source>
        <dbReference type="ARBA" id="ARBA00023157"/>
    </source>
</evidence>
<dbReference type="Proteomes" id="UP000070412">
    <property type="component" value="Unassembled WGS sequence"/>
</dbReference>
<dbReference type="GO" id="GO:0015271">
    <property type="term" value="F:outward rectifier potassium channel activity"/>
    <property type="evidence" value="ECO:0007669"/>
    <property type="project" value="TreeGrafter"/>
</dbReference>
<reference evidence="17" key="2">
    <citation type="submission" date="2020-01" db="EMBL/GenBank/DDBJ databases">
        <authorList>
            <person name="Korhonen P.K.K."/>
            <person name="Guangxu M.G."/>
            <person name="Wang T.W."/>
            <person name="Stroehlein A.J.S."/>
            <person name="Young N.D."/>
            <person name="Ang C.-S.A."/>
            <person name="Fernando D.W.F."/>
            <person name="Lu H.L."/>
            <person name="Taylor S.T."/>
            <person name="Ehtesham M.E.M."/>
            <person name="Najaraj S.H.N."/>
            <person name="Harsha G.H.G."/>
            <person name="Madugundu A.M."/>
            <person name="Renuse S.R."/>
            <person name="Holt D.H."/>
            <person name="Pandey A.P."/>
            <person name="Papenfuss A.P."/>
            <person name="Gasser R.B.G."/>
            <person name="Fischer K.F."/>
        </authorList>
    </citation>
    <scope>NUCLEOTIDE SEQUENCE</scope>
    <source>
        <strain evidence="17">SSS_KF_BRIS2020</strain>
    </source>
</reference>
<feature type="transmembrane region" description="Helical" evidence="15">
    <location>
        <begin position="217"/>
        <end position="235"/>
    </location>
</feature>
<dbReference type="SUPFAM" id="SSF81324">
    <property type="entry name" value="Voltage-gated potassium channels"/>
    <property type="match status" value="2"/>
</dbReference>
<keyword evidence="8" id="KW-1015">Disulfide bond</keyword>
<protein>
    <submittedName>
        <fullName evidence="17">Potassium channel subfamily K member 2</fullName>
    </submittedName>
</protein>
<feature type="transmembrane region" description="Helical" evidence="15">
    <location>
        <begin position="187"/>
        <end position="205"/>
    </location>
</feature>
<evidence type="ECO:0000256" key="7">
    <source>
        <dbReference type="ARBA" id="ARBA00023136"/>
    </source>
</evidence>
<proteinExistence type="inferred from homology"/>
<dbReference type="InterPro" id="IPR003280">
    <property type="entry name" value="2pore_dom_K_chnl"/>
</dbReference>
<evidence type="ECO:0000256" key="9">
    <source>
        <dbReference type="ARBA" id="ARBA00023303"/>
    </source>
</evidence>
<evidence type="ECO:0000256" key="3">
    <source>
        <dbReference type="ARBA" id="ARBA00022475"/>
    </source>
</evidence>
<evidence type="ECO:0000259" key="16">
    <source>
        <dbReference type="Pfam" id="PF07885"/>
    </source>
</evidence>
<comment type="catalytic activity">
    <reaction evidence="11">
        <text>Rb(+)(in) = Rb(+)(out)</text>
        <dbReference type="Rhea" id="RHEA:78547"/>
        <dbReference type="ChEBI" id="CHEBI:49847"/>
    </reaction>
</comment>
<keyword evidence="3" id="KW-1003">Cell membrane</keyword>
<sequence length="492" mass="56165">MIPKAISMEIRHIIVLMIVFTIYVIVGGMVFMILERSEERSKRLEIEISLNSFKERISRLNDQNLTAENFNEIIKILLKARDDNLIDSDGNQHAYINWNFINSFFFAITVITTIGYGHLTPSTIIGKIFCIVYALFGIPITSLLIGGVADHFSRFYTKRIAKNCHRNRVYEHLFGQISARISLLNKALISLVPWLLVFLILPALIFSHLENWSFLDGFYFCFVTLSTIGFGDFVTGSSFNRIDLMELYKLTVIFWIIFGLAYLSMVLNFISDSLRKRRISKHVMQRINSLKFKMKRQQQLQQQNKAKISSWIDSRKSIYERQQSSPTILIIDRNNSLMEQSSFNPSLNQISVISDEFSSVTATSDSQPNFKNDHNQSLNFWKRIKSFWKIRSSSPISQSPLKLIPSTPVRQSKRLPLPTPPLRSSSSSSFSISDYQSTPSDRTQNNISHSKQVEGLDLSKSSKADAVDAKVSTKNSILLEVRSLPGSIDGDL</sequence>
<evidence type="ECO:0000313" key="18">
    <source>
        <dbReference type="EnsemblMetazoa" id="KAF7488259.1"/>
    </source>
</evidence>
<dbReference type="PRINTS" id="PR01333">
    <property type="entry name" value="2POREKCHANEL"/>
</dbReference>
<dbReference type="EnsemblMetazoa" id="SSS_8155s_mrna">
    <property type="protein sequence ID" value="KAF7488259.1"/>
    <property type="gene ID" value="SSS_8155"/>
</dbReference>
<comment type="catalytic activity">
    <reaction evidence="10">
        <text>K(+)(in) = K(+)(out)</text>
        <dbReference type="Rhea" id="RHEA:29463"/>
        <dbReference type="ChEBI" id="CHEBI:29103"/>
    </reaction>
</comment>
<evidence type="ECO:0000256" key="1">
    <source>
        <dbReference type="ARBA" id="ARBA00004651"/>
    </source>
</evidence>
<evidence type="ECO:0000256" key="6">
    <source>
        <dbReference type="ARBA" id="ARBA00023065"/>
    </source>
</evidence>
<keyword evidence="2 13" id="KW-0813">Transport</keyword>
<feature type="transmembrane region" description="Helical" evidence="15">
    <location>
        <begin position="124"/>
        <end position="149"/>
    </location>
</feature>
<evidence type="ECO:0000313" key="17">
    <source>
        <dbReference type="EMBL" id="KAF7488259.1"/>
    </source>
</evidence>
<keyword evidence="7 15" id="KW-0472">Membrane</keyword>
<dbReference type="Pfam" id="PF07885">
    <property type="entry name" value="Ion_trans_2"/>
    <property type="match status" value="2"/>
</dbReference>
<keyword evidence="9 13" id="KW-0407">Ion channel</keyword>
<dbReference type="InterPro" id="IPR003976">
    <property type="entry name" value="2pore_dom_K_chnl_TREK"/>
</dbReference>
<comment type="similarity">
    <text evidence="13">Belongs to the two pore domain potassium channel (TC 1.A.1.8) family.</text>
</comment>
<dbReference type="GO" id="GO:0030322">
    <property type="term" value="P:stabilization of membrane potential"/>
    <property type="evidence" value="ECO:0007669"/>
    <property type="project" value="TreeGrafter"/>
</dbReference>
<evidence type="ECO:0000256" key="5">
    <source>
        <dbReference type="ARBA" id="ARBA00022989"/>
    </source>
</evidence>
<feature type="compositionally biased region" description="Polar residues" evidence="14">
    <location>
        <begin position="434"/>
        <end position="450"/>
    </location>
</feature>
<evidence type="ECO:0000256" key="13">
    <source>
        <dbReference type="RuleBase" id="RU003857"/>
    </source>
</evidence>
<accession>A0A834QZG4</accession>
<dbReference type="PANTHER" id="PTHR11003:SF334">
    <property type="entry name" value="FI03418P"/>
    <property type="match status" value="1"/>
</dbReference>
<feature type="domain" description="Potassium channel" evidence="16">
    <location>
        <begin position="195"/>
        <end position="275"/>
    </location>
</feature>
<keyword evidence="6 13" id="KW-0406">Ion transport</keyword>
<feature type="compositionally biased region" description="Low complexity" evidence="14">
    <location>
        <begin position="424"/>
        <end position="433"/>
    </location>
</feature>
<dbReference type="AlphaFoldDB" id="A0A834QZG4"/>
<organism evidence="17">
    <name type="scientific">Sarcoptes scabiei</name>
    <name type="common">Itch mite</name>
    <name type="synonym">Acarus scabiei</name>
    <dbReference type="NCBI Taxonomy" id="52283"/>
    <lineage>
        <taxon>Eukaryota</taxon>
        <taxon>Metazoa</taxon>
        <taxon>Ecdysozoa</taxon>
        <taxon>Arthropoda</taxon>
        <taxon>Chelicerata</taxon>
        <taxon>Arachnida</taxon>
        <taxon>Acari</taxon>
        <taxon>Acariformes</taxon>
        <taxon>Sarcoptiformes</taxon>
        <taxon>Astigmata</taxon>
        <taxon>Psoroptidia</taxon>
        <taxon>Sarcoptoidea</taxon>
        <taxon>Sarcoptidae</taxon>
        <taxon>Sarcoptinae</taxon>
        <taxon>Sarcoptes</taxon>
    </lineage>
</organism>
<comment type="catalytic activity">
    <reaction evidence="12">
        <text>Cs(+)(in) = Cs(+)(out)</text>
        <dbReference type="Rhea" id="RHEA:78555"/>
        <dbReference type="ChEBI" id="CHEBI:49547"/>
    </reaction>
</comment>
<reference evidence="18" key="3">
    <citation type="submission" date="2022-06" db="UniProtKB">
        <authorList>
            <consortium name="EnsemblMetazoa"/>
        </authorList>
    </citation>
    <scope>IDENTIFICATION</scope>
</reference>
<evidence type="ECO:0000256" key="10">
    <source>
        <dbReference type="ARBA" id="ARBA00034430"/>
    </source>
</evidence>
<keyword evidence="5 15" id="KW-1133">Transmembrane helix</keyword>
<evidence type="ECO:0000256" key="12">
    <source>
        <dbReference type="ARBA" id="ARBA00044691"/>
    </source>
</evidence>
<dbReference type="GO" id="GO:0005886">
    <property type="term" value="C:plasma membrane"/>
    <property type="evidence" value="ECO:0007669"/>
    <property type="project" value="UniProtKB-SubCell"/>
</dbReference>
<dbReference type="PANTHER" id="PTHR11003">
    <property type="entry name" value="POTASSIUM CHANNEL, SUBFAMILY K"/>
    <property type="match status" value="1"/>
</dbReference>
<dbReference type="EMBL" id="WVUK01000066">
    <property type="protein sequence ID" value="KAF7488259.1"/>
    <property type="molecule type" value="Genomic_DNA"/>
</dbReference>
<gene>
    <name evidence="17" type="ORF">SSS_8155</name>
</gene>
<dbReference type="GO" id="GO:0022841">
    <property type="term" value="F:potassium ion leak channel activity"/>
    <property type="evidence" value="ECO:0007669"/>
    <property type="project" value="TreeGrafter"/>
</dbReference>
<keyword evidence="4 13" id="KW-0812">Transmembrane</keyword>
<name>A0A834QZG4_SARSC</name>
<comment type="subcellular location">
    <subcellularLocation>
        <location evidence="1">Cell membrane</location>
        <topology evidence="1">Multi-pass membrane protein</topology>
    </subcellularLocation>
</comment>
<evidence type="ECO:0000313" key="19">
    <source>
        <dbReference type="Proteomes" id="UP000070412"/>
    </source>
</evidence>
<feature type="transmembrane region" description="Helical" evidence="15">
    <location>
        <begin position="247"/>
        <end position="270"/>
    </location>
</feature>